<feature type="signal peptide" evidence="1">
    <location>
        <begin position="1"/>
        <end position="17"/>
    </location>
</feature>
<name>A0A4S2GXV1_9PROT</name>
<dbReference type="AlphaFoldDB" id="A0A4S2GXV1"/>
<dbReference type="Proteomes" id="UP000308054">
    <property type="component" value="Unassembled WGS sequence"/>
</dbReference>
<dbReference type="InterPro" id="IPR013780">
    <property type="entry name" value="Glyco_hydro_b"/>
</dbReference>
<accession>A0A4S2GXV1</accession>
<evidence type="ECO:0000313" key="4">
    <source>
        <dbReference type="Proteomes" id="UP000308054"/>
    </source>
</evidence>
<feature type="chain" id="PRO_5020863517" evidence="1">
    <location>
        <begin position="18"/>
        <end position="613"/>
    </location>
</feature>
<dbReference type="GO" id="GO:0004556">
    <property type="term" value="F:alpha-amylase activity"/>
    <property type="evidence" value="ECO:0007669"/>
    <property type="project" value="InterPro"/>
</dbReference>
<dbReference type="Pfam" id="PF00128">
    <property type="entry name" value="Alpha-amylase"/>
    <property type="match status" value="2"/>
</dbReference>
<feature type="domain" description="Glycosyl hydrolase family 13 catalytic" evidence="2">
    <location>
        <begin position="39"/>
        <end position="520"/>
    </location>
</feature>
<dbReference type="EMBL" id="SRXW01000005">
    <property type="protein sequence ID" value="TGY87691.1"/>
    <property type="molecule type" value="Genomic_DNA"/>
</dbReference>
<dbReference type="GO" id="GO:0005509">
    <property type="term" value="F:calcium ion binding"/>
    <property type="evidence" value="ECO:0007669"/>
    <property type="project" value="InterPro"/>
</dbReference>
<sequence>MLLAAAGAMALMACARAQEEAAGPGPAAARAPEDEIIYFLLPDRFENANPDNDRGGFEGGRLDHGHDPTHTGFFHGGDLQGVIERLDYIQGLGATAIWLSPIFENKPVQGEGEMASAGYHGYWITDFLNVDPHIGTREDFRALVEAAHARGMKVYMDIITNHTADVIRYRECHDPEYSGPDAAGEDCAYRAIGDYPWTTRGGPDGEAINDGFLGMDGEHLTAGNFAALTDPRWAYTPYVPEGEEGVKNPAWLNDPIHYNNRGNTRFEGENSVYGDFATLDDLMTTHPRVVEGMIDIYSQWITDFRVDGFRVDTTKHVNIEFWQQFAPAILEHARAQGIEHFHIFGEVYEFDPGQLARFVNEGEVPSVLDFAFQGAARAYVADGQGARVMERFFDEDFAYEGGRATARINPTFLGNHDMGRFSQFVREADPEIPDEELLARTRLAHALMFASRGVPVIYYGDEQGFVSDRGDQGARETLFPSVQDSYVDNDLIGTDASVADENFDTAHPLYAFIAQMAAIRQAHPALRRGELVVRHSDLEGGLLAFSRFDPDTGAEYLAVFNAGEAPRQANVVVNGRSRRFEALAGDCAGEVSAAGSYPVSVPALDFVLCRAVE</sequence>
<keyword evidence="4" id="KW-1185">Reference proteome</keyword>
<dbReference type="PANTHER" id="PTHR10357:SF209">
    <property type="entry name" value="PERIPLASMIC ALPHA-AMYLASE"/>
    <property type="match status" value="1"/>
</dbReference>
<dbReference type="GO" id="GO:0005975">
    <property type="term" value="P:carbohydrate metabolic process"/>
    <property type="evidence" value="ECO:0007669"/>
    <property type="project" value="InterPro"/>
</dbReference>
<evidence type="ECO:0000256" key="1">
    <source>
        <dbReference type="SAM" id="SignalP"/>
    </source>
</evidence>
<evidence type="ECO:0000259" key="2">
    <source>
        <dbReference type="SMART" id="SM00642"/>
    </source>
</evidence>
<dbReference type="Gene3D" id="3.20.20.80">
    <property type="entry name" value="Glycosidases"/>
    <property type="match status" value="2"/>
</dbReference>
<dbReference type="Gene3D" id="2.60.40.1180">
    <property type="entry name" value="Golgi alpha-mannosidase II"/>
    <property type="match status" value="1"/>
</dbReference>
<keyword evidence="1" id="KW-0732">Signal</keyword>
<dbReference type="PANTHER" id="PTHR10357">
    <property type="entry name" value="ALPHA-AMYLASE FAMILY MEMBER"/>
    <property type="match status" value="1"/>
</dbReference>
<dbReference type="InterPro" id="IPR017853">
    <property type="entry name" value="GH"/>
</dbReference>
<gene>
    <name evidence="3" type="ORF">E5163_14715</name>
</gene>
<dbReference type="SUPFAM" id="SSF51445">
    <property type="entry name" value="(Trans)glycosidases"/>
    <property type="match status" value="1"/>
</dbReference>
<dbReference type="CDD" id="cd11339">
    <property type="entry name" value="AmyAc_bac_CMD_like_2"/>
    <property type="match status" value="1"/>
</dbReference>
<reference evidence="3 4" key="1">
    <citation type="journal article" date="2017" name="Int. J. Syst. Evol. Microbiol.">
        <title>Marinicauda algicola sp. nov., isolated from a marine red alga Rhodosorus marinus.</title>
        <authorList>
            <person name="Jeong S.E."/>
            <person name="Jeon S.H."/>
            <person name="Chun B.H."/>
            <person name="Kim D.W."/>
            <person name="Jeon C.O."/>
        </authorList>
    </citation>
    <scope>NUCLEOTIDE SEQUENCE [LARGE SCALE GENOMIC DNA]</scope>
    <source>
        <strain evidence="3 4">JCM 31718</strain>
    </source>
</reference>
<proteinExistence type="predicted"/>
<protein>
    <submittedName>
        <fullName evidence="3">Alpha-amylase</fullName>
    </submittedName>
</protein>
<dbReference type="InterPro" id="IPR006047">
    <property type="entry name" value="GH13_cat_dom"/>
</dbReference>
<comment type="caution">
    <text evidence="3">The sequence shown here is derived from an EMBL/GenBank/DDBJ whole genome shotgun (WGS) entry which is preliminary data.</text>
</comment>
<dbReference type="SMART" id="SM00642">
    <property type="entry name" value="Aamy"/>
    <property type="match status" value="1"/>
</dbReference>
<dbReference type="OrthoDB" id="9800174at2"/>
<evidence type="ECO:0000313" key="3">
    <source>
        <dbReference type="EMBL" id="TGY87691.1"/>
    </source>
</evidence>
<organism evidence="3 4">
    <name type="scientific">Marinicauda algicola</name>
    <dbReference type="NCBI Taxonomy" id="2029849"/>
    <lineage>
        <taxon>Bacteria</taxon>
        <taxon>Pseudomonadati</taxon>
        <taxon>Pseudomonadota</taxon>
        <taxon>Alphaproteobacteria</taxon>
        <taxon>Maricaulales</taxon>
        <taxon>Maricaulaceae</taxon>
        <taxon>Marinicauda</taxon>
    </lineage>
</organism>